<reference evidence="2" key="1">
    <citation type="journal article" date="2023" name="IMA Fungus">
        <title>Comparative genomic study of the Penicillium genus elucidates a diverse pangenome and 15 lateral gene transfer events.</title>
        <authorList>
            <person name="Petersen C."/>
            <person name="Sorensen T."/>
            <person name="Nielsen M.R."/>
            <person name="Sondergaard T.E."/>
            <person name="Sorensen J.L."/>
            <person name="Fitzpatrick D.A."/>
            <person name="Frisvad J.C."/>
            <person name="Nielsen K.L."/>
        </authorList>
    </citation>
    <scope>NUCLEOTIDE SEQUENCE</scope>
    <source>
        <strain evidence="2">IBT 17514</strain>
    </source>
</reference>
<feature type="compositionally biased region" description="Polar residues" evidence="1">
    <location>
        <begin position="108"/>
        <end position="132"/>
    </location>
</feature>
<comment type="caution">
    <text evidence="2">The sequence shown here is derived from an EMBL/GenBank/DDBJ whole genome shotgun (WGS) entry which is preliminary data.</text>
</comment>
<feature type="compositionally biased region" description="Polar residues" evidence="1">
    <location>
        <begin position="214"/>
        <end position="227"/>
    </location>
</feature>
<dbReference type="AlphaFoldDB" id="A0AAD6MS09"/>
<dbReference type="GO" id="GO:0031267">
    <property type="term" value="F:small GTPase binding"/>
    <property type="evidence" value="ECO:0007669"/>
    <property type="project" value="TreeGrafter"/>
</dbReference>
<dbReference type="Gene3D" id="3.40.50.1010">
    <property type="entry name" value="5'-nuclease"/>
    <property type="match status" value="1"/>
</dbReference>
<dbReference type="InterPro" id="IPR007681">
    <property type="entry name" value="Mog1"/>
</dbReference>
<feature type="region of interest" description="Disordered" evidence="1">
    <location>
        <begin position="50"/>
        <end position="172"/>
    </location>
</feature>
<accession>A0AAD6MS09</accession>
<evidence type="ECO:0000313" key="2">
    <source>
        <dbReference type="EMBL" id="KAJ5709655.1"/>
    </source>
</evidence>
<gene>
    <name evidence="2" type="ORF">N7493_009946</name>
</gene>
<dbReference type="CDD" id="cd18724">
    <property type="entry name" value="PIN_LabA-like"/>
    <property type="match status" value="1"/>
</dbReference>
<evidence type="ECO:0000256" key="1">
    <source>
        <dbReference type="SAM" id="MobiDB-lite"/>
    </source>
</evidence>
<dbReference type="GO" id="GO:0005085">
    <property type="term" value="F:guanyl-nucleotide exchange factor activity"/>
    <property type="evidence" value="ECO:0007669"/>
    <property type="project" value="TreeGrafter"/>
</dbReference>
<evidence type="ECO:0000313" key="3">
    <source>
        <dbReference type="Proteomes" id="UP001215712"/>
    </source>
</evidence>
<evidence type="ECO:0008006" key="4">
    <source>
        <dbReference type="Google" id="ProtNLM"/>
    </source>
</evidence>
<feature type="compositionally biased region" description="Low complexity" evidence="1">
    <location>
        <begin position="133"/>
        <end position="142"/>
    </location>
</feature>
<keyword evidence="3" id="KW-1185">Reference proteome</keyword>
<feature type="region of interest" description="Disordered" evidence="1">
    <location>
        <begin position="208"/>
        <end position="238"/>
    </location>
</feature>
<dbReference type="EMBL" id="JAQJAN010000018">
    <property type="protein sequence ID" value="KAJ5709655.1"/>
    <property type="molecule type" value="Genomic_DNA"/>
</dbReference>
<dbReference type="Proteomes" id="UP001215712">
    <property type="component" value="Unassembled WGS sequence"/>
</dbReference>
<dbReference type="PANTHER" id="PTHR15837">
    <property type="entry name" value="RAN GUANINE NUCLEOTIDE RELEASE FACTOR"/>
    <property type="match status" value="1"/>
</dbReference>
<dbReference type="GO" id="GO:0006606">
    <property type="term" value="P:protein import into nucleus"/>
    <property type="evidence" value="ECO:0007669"/>
    <property type="project" value="TreeGrafter"/>
</dbReference>
<dbReference type="GO" id="GO:0005634">
    <property type="term" value="C:nucleus"/>
    <property type="evidence" value="ECO:0007669"/>
    <property type="project" value="TreeGrafter"/>
</dbReference>
<proteinExistence type="predicted"/>
<sequence length="541" mass="59515">MIPETSPSRGDSAWRFTDALSRLSTPAYSHDRSRVDFKLSGPLSTSVLQARASLHNPSTAPKASLSHESCKTGGSDPEWETPHSDMQKSTQSSTEDTSLDSSPPMYQGHQSCNDNSNSVIQQASQKPTLTQGSVQVSPSSQSKTILVPSPTKSHATKATKAAISVSLPPPRPSIRILKRTKINPNAPVHDPPTMNAQSSQMIPASNKLDKEPASKQTQELSEPSSQCESDESDTLINPNPLMRSGAMEFVPLQVGIAGDHKKDYGTSTPPKHENKFASPVHAENMGQNKRLVNRSDSKAVSDRRILLIIRLIQIFPDYAQRVSELGQPQGPHVQTPRMLDTIHVFVDMSNILFGLHESVQDTQGSPRNTKASDLDISFANFSLIIERGRPAAKRVLAGSDHLPATKDAESLGYEVNILNRVRKERSRGGPERASTYGHRWVEQGVDEILHLKMLESIIDSEEPTTMVLASGDAAKAEYSDGFLPVVERALQRGWNVELVSFRKALGSAYKNKDFRAIWGPRFKILLLDEYVHSLYEGYLLS</sequence>
<organism evidence="2 3">
    <name type="scientific">Penicillium malachiteum</name>
    <dbReference type="NCBI Taxonomy" id="1324776"/>
    <lineage>
        <taxon>Eukaryota</taxon>
        <taxon>Fungi</taxon>
        <taxon>Dikarya</taxon>
        <taxon>Ascomycota</taxon>
        <taxon>Pezizomycotina</taxon>
        <taxon>Eurotiomycetes</taxon>
        <taxon>Eurotiomycetidae</taxon>
        <taxon>Eurotiales</taxon>
        <taxon>Aspergillaceae</taxon>
        <taxon>Penicillium</taxon>
    </lineage>
</organism>
<reference evidence="2" key="2">
    <citation type="submission" date="2023-01" db="EMBL/GenBank/DDBJ databases">
        <authorList>
            <person name="Petersen C."/>
        </authorList>
    </citation>
    <scope>NUCLEOTIDE SEQUENCE</scope>
    <source>
        <strain evidence="2">IBT 17514</strain>
    </source>
</reference>
<name>A0AAD6MS09_9EURO</name>
<dbReference type="PANTHER" id="PTHR15837:SF5">
    <property type="entry name" value="NYN DOMAIN-CONTAINING PROTEIN"/>
    <property type="match status" value="1"/>
</dbReference>
<protein>
    <recommendedName>
        <fullName evidence="4">NYN domain-containing protein</fullName>
    </recommendedName>
</protein>
<feature type="compositionally biased region" description="Polar residues" evidence="1">
    <location>
        <begin position="87"/>
        <end position="101"/>
    </location>
</feature>